<gene>
    <name evidence="1" type="ORF">NPIL_91211</name>
</gene>
<name>A0A8X6MY29_NEPPI</name>
<dbReference type="AlphaFoldDB" id="A0A8X6MY29"/>
<dbReference type="EMBL" id="BMAW01003436">
    <property type="protein sequence ID" value="GFS83548.1"/>
    <property type="molecule type" value="Genomic_DNA"/>
</dbReference>
<comment type="caution">
    <text evidence="1">The sequence shown here is derived from an EMBL/GenBank/DDBJ whole genome shotgun (WGS) entry which is preliminary data.</text>
</comment>
<keyword evidence="2" id="KW-1185">Reference proteome</keyword>
<evidence type="ECO:0000313" key="2">
    <source>
        <dbReference type="Proteomes" id="UP000887013"/>
    </source>
</evidence>
<proteinExistence type="predicted"/>
<accession>A0A8X6MY29</accession>
<protein>
    <submittedName>
        <fullName evidence="1">Uncharacterized protein</fullName>
    </submittedName>
</protein>
<dbReference type="Proteomes" id="UP000887013">
    <property type="component" value="Unassembled WGS sequence"/>
</dbReference>
<sequence length="179" mass="20158">MQQHAAARLRTKFSTAILLCGFAEKYSTPTLYHLLCLFWLCFQYGSITVCHFGPAHKKSRTWQQNVAQRLLYRRSPSRNGGWQARYSCRQPAAATMIAIMTAWPCMQCQPVCTANQPWQYVSTHVYIVPASSQQQPCSNERGNKQCGKQWLASPCVIMACHGKNVVCVTIMCVAANMAM</sequence>
<reference evidence="1" key="1">
    <citation type="submission" date="2020-08" db="EMBL/GenBank/DDBJ databases">
        <title>Multicomponent nature underlies the extraordinary mechanical properties of spider dragline silk.</title>
        <authorList>
            <person name="Kono N."/>
            <person name="Nakamura H."/>
            <person name="Mori M."/>
            <person name="Yoshida Y."/>
            <person name="Ohtoshi R."/>
            <person name="Malay A.D."/>
            <person name="Moran D.A.P."/>
            <person name="Tomita M."/>
            <person name="Numata K."/>
            <person name="Arakawa K."/>
        </authorList>
    </citation>
    <scope>NUCLEOTIDE SEQUENCE</scope>
</reference>
<organism evidence="1 2">
    <name type="scientific">Nephila pilipes</name>
    <name type="common">Giant wood spider</name>
    <name type="synonym">Nephila maculata</name>
    <dbReference type="NCBI Taxonomy" id="299642"/>
    <lineage>
        <taxon>Eukaryota</taxon>
        <taxon>Metazoa</taxon>
        <taxon>Ecdysozoa</taxon>
        <taxon>Arthropoda</taxon>
        <taxon>Chelicerata</taxon>
        <taxon>Arachnida</taxon>
        <taxon>Araneae</taxon>
        <taxon>Araneomorphae</taxon>
        <taxon>Entelegynae</taxon>
        <taxon>Araneoidea</taxon>
        <taxon>Nephilidae</taxon>
        <taxon>Nephila</taxon>
    </lineage>
</organism>
<evidence type="ECO:0000313" key="1">
    <source>
        <dbReference type="EMBL" id="GFS83548.1"/>
    </source>
</evidence>